<sequence>MAAVRSLRVSVKSDCGSERSESDSDSDRDGREAEPMEVEEGEVEAENVSVNRSLKELLPDTSRRYENKAGAFITGIDVNSKVKTHLDPNIPPPREAWLTDVWKDRMRVSYRVPVISSTRCLDDEM</sequence>
<feature type="compositionally biased region" description="Basic and acidic residues" evidence="4">
    <location>
        <begin position="15"/>
        <end position="34"/>
    </location>
</feature>
<organism evidence="5 6">
    <name type="scientific">Ilyodon furcidens</name>
    <name type="common">goldbreast splitfin</name>
    <dbReference type="NCBI Taxonomy" id="33524"/>
    <lineage>
        <taxon>Eukaryota</taxon>
        <taxon>Metazoa</taxon>
        <taxon>Chordata</taxon>
        <taxon>Craniata</taxon>
        <taxon>Vertebrata</taxon>
        <taxon>Euteleostomi</taxon>
        <taxon>Actinopterygii</taxon>
        <taxon>Neopterygii</taxon>
        <taxon>Teleostei</taxon>
        <taxon>Neoteleostei</taxon>
        <taxon>Acanthomorphata</taxon>
        <taxon>Ovalentaria</taxon>
        <taxon>Atherinomorphae</taxon>
        <taxon>Cyprinodontiformes</taxon>
        <taxon>Goodeidae</taxon>
        <taxon>Ilyodon</taxon>
    </lineage>
</organism>
<reference evidence="5 6" key="1">
    <citation type="submission" date="2021-06" db="EMBL/GenBank/DDBJ databases">
        <authorList>
            <person name="Palmer J.M."/>
        </authorList>
    </citation>
    <scope>NUCLEOTIDE SEQUENCE [LARGE SCALE GENOMIC DNA]</scope>
    <source>
        <strain evidence="6">if_2019</strain>
        <tissue evidence="5">Muscle</tissue>
    </source>
</reference>
<protein>
    <recommendedName>
        <fullName evidence="2">Nuclear cap-binding protein subunit 3</fullName>
    </recommendedName>
</protein>
<evidence type="ECO:0000313" key="5">
    <source>
        <dbReference type="EMBL" id="MEQ2230602.1"/>
    </source>
</evidence>
<comment type="caution">
    <text evidence="5">The sequence shown here is derived from an EMBL/GenBank/DDBJ whole genome shotgun (WGS) entry which is preliminary data.</text>
</comment>
<gene>
    <name evidence="5" type="primary">NCBP3</name>
    <name evidence="5" type="ORF">ILYODFUR_031130</name>
</gene>
<keyword evidence="6" id="KW-1185">Reference proteome</keyword>
<dbReference type="InterPro" id="IPR019416">
    <property type="entry name" value="NCBP3"/>
</dbReference>
<keyword evidence="3" id="KW-0507">mRNA processing</keyword>
<dbReference type="EMBL" id="JAHRIQ010027934">
    <property type="protein sequence ID" value="MEQ2230602.1"/>
    <property type="molecule type" value="Genomic_DNA"/>
</dbReference>
<keyword evidence="3" id="KW-0506">mRNA capping</keyword>
<comment type="similarity">
    <text evidence="1">Belongs to the NCBP3 family.</text>
</comment>
<dbReference type="PANTHER" id="PTHR16291">
    <property type="entry name" value="NUCLEAR CAP-BINDING PROTEIN SUBUNIT 3"/>
    <property type="match status" value="1"/>
</dbReference>
<feature type="compositionally biased region" description="Acidic residues" evidence="4">
    <location>
        <begin position="35"/>
        <end position="45"/>
    </location>
</feature>
<evidence type="ECO:0000256" key="3">
    <source>
        <dbReference type="ARBA" id="ARBA00023042"/>
    </source>
</evidence>
<dbReference type="PANTHER" id="PTHR16291:SF0">
    <property type="entry name" value="NUCLEAR CAP-BINDING PROTEIN SUBUNIT 3"/>
    <property type="match status" value="1"/>
</dbReference>
<evidence type="ECO:0000256" key="2">
    <source>
        <dbReference type="ARBA" id="ARBA00019876"/>
    </source>
</evidence>
<accession>A0ABV0TGE3</accession>
<evidence type="ECO:0000313" key="6">
    <source>
        <dbReference type="Proteomes" id="UP001482620"/>
    </source>
</evidence>
<feature type="region of interest" description="Disordered" evidence="4">
    <location>
        <begin position="1"/>
        <end position="48"/>
    </location>
</feature>
<dbReference type="Proteomes" id="UP001482620">
    <property type="component" value="Unassembled WGS sequence"/>
</dbReference>
<evidence type="ECO:0000256" key="1">
    <source>
        <dbReference type="ARBA" id="ARBA00006069"/>
    </source>
</evidence>
<evidence type="ECO:0000256" key="4">
    <source>
        <dbReference type="SAM" id="MobiDB-lite"/>
    </source>
</evidence>
<name>A0ABV0TGE3_9TELE</name>
<proteinExistence type="inferred from homology"/>